<organism evidence="2 4">
    <name type="scientific">Enterococcus pseudoavium</name>
    <dbReference type="NCBI Taxonomy" id="44007"/>
    <lineage>
        <taxon>Bacteria</taxon>
        <taxon>Bacillati</taxon>
        <taxon>Bacillota</taxon>
        <taxon>Bacilli</taxon>
        <taxon>Lactobacillales</taxon>
        <taxon>Enterococcaceae</taxon>
        <taxon>Enterococcus</taxon>
    </lineage>
</organism>
<dbReference type="EMBL" id="JARQAZ010000001">
    <property type="protein sequence ID" value="MDT2769480.1"/>
    <property type="molecule type" value="Genomic_DNA"/>
</dbReference>
<name>A0AAE4I0E3_9ENTE</name>
<dbReference type="RefSeq" id="WP_067628237.1">
    <property type="nucleotide sequence ID" value="NZ_BAAAXL010000040.1"/>
</dbReference>
<protein>
    <submittedName>
        <fullName evidence="2">Uncharacterized protein</fullName>
    </submittedName>
</protein>
<evidence type="ECO:0000256" key="1">
    <source>
        <dbReference type="SAM" id="Phobius"/>
    </source>
</evidence>
<dbReference type="EMBL" id="JARQAI010000001">
    <property type="protein sequence ID" value="MDT2735912.1"/>
    <property type="molecule type" value="Genomic_DNA"/>
</dbReference>
<evidence type="ECO:0000313" key="5">
    <source>
        <dbReference type="Proteomes" id="UP001269061"/>
    </source>
</evidence>
<keyword evidence="5" id="KW-1185">Reference proteome</keyword>
<comment type="caution">
    <text evidence="2">The sequence shown here is derived from an EMBL/GenBank/DDBJ whole genome shotgun (WGS) entry which is preliminary data.</text>
</comment>
<sequence length="67" mass="7864">MKKSLKQLAQALLICLIVPSTLLLQKNNPFIDYDISYHSIFNLLLIIGLPILIIWSLKEVWRMLRKK</sequence>
<dbReference type="Proteomes" id="UP001180842">
    <property type="component" value="Unassembled WGS sequence"/>
</dbReference>
<proteinExistence type="predicted"/>
<accession>A0AAE4I0E3</accession>
<evidence type="ECO:0000313" key="2">
    <source>
        <dbReference type="EMBL" id="MDT2735912.1"/>
    </source>
</evidence>
<keyword evidence="1" id="KW-0472">Membrane</keyword>
<reference evidence="2 5" key="1">
    <citation type="submission" date="2023-03" db="EMBL/GenBank/DDBJ databases">
        <authorList>
            <person name="Shen W."/>
            <person name="Cai J."/>
        </authorList>
    </citation>
    <scope>NUCLEOTIDE SEQUENCE</scope>
    <source>
        <strain evidence="2">P69-2</strain>
        <strain evidence="3 5">Y59</strain>
    </source>
</reference>
<dbReference type="AlphaFoldDB" id="A0AAE4I0E3"/>
<gene>
    <name evidence="2" type="ORF">P7H00_02030</name>
    <name evidence="3" type="ORF">P7H46_01360</name>
</gene>
<feature type="transmembrane region" description="Helical" evidence="1">
    <location>
        <begin position="35"/>
        <end position="57"/>
    </location>
</feature>
<keyword evidence="1" id="KW-0812">Transmembrane</keyword>
<evidence type="ECO:0000313" key="3">
    <source>
        <dbReference type="EMBL" id="MDT2769480.1"/>
    </source>
</evidence>
<evidence type="ECO:0000313" key="4">
    <source>
        <dbReference type="Proteomes" id="UP001180842"/>
    </source>
</evidence>
<dbReference type="Proteomes" id="UP001269061">
    <property type="component" value="Unassembled WGS sequence"/>
</dbReference>
<keyword evidence="1" id="KW-1133">Transmembrane helix</keyword>